<dbReference type="SFLD" id="SFLDG01072">
    <property type="entry name" value="dehydrogenase_like"/>
    <property type="match status" value="1"/>
</dbReference>
<dbReference type="Proteomes" id="UP000535511">
    <property type="component" value="Unassembled WGS sequence"/>
</dbReference>
<dbReference type="SUPFAM" id="SSF103642">
    <property type="entry name" value="Sec-C motif"/>
    <property type="match status" value="1"/>
</dbReference>
<evidence type="ECO:0000256" key="8">
    <source>
        <dbReference type="SAM" id="MobiDB-lite"/>
    </source>
</evidence>
<comment type="similarity">
    <text evidence="7">Belongs to the radical SAM superfamily. Anaerobic sulfatase-maturating enzyme family.</text>
</comment>
<keyword evidence="2" id="KW-0004">4Fe-4S</keyword>
<evidence type="ECO:0000313" key="11">
    <source>
        <dbReference type="Proteomes" id="UP000535511"/>
    </source>
</evidence>
<evidence type="ECO:0000256" key="6">
    <source>
        <dbReference type="ARBA" id="ARBA00023014"/>
    </source>
</evidence>
<keyword evidence="11" id="KW-1185">Reference proteome</keyword>
<dbReference type="SFLD" id="SFLDG01384">
    <property type="entry name" value="thioether_bond_formation_requi"/>
    <property type="match status" value="1"/>
</dbReference>
<dbReference type="SFLD" id="SFLDG01386">
    <property type="entry name" value="main_SPASM_domain-containing"/>
    <property type="match status" value="1"/>
</dbReference>
<dbReference type="PANTHER" id="PTHR43273">
    <property type="entry name" value="ANAEROBIC SULFATASE-MATURATING ENZYME HOMOLOG ASLB-RELATED"/>
    <property type="match status" value="1"/>
</dbReference>
<dbReference type="SFLD" id="SFLDG01067">
    <property type="entry name" value="SPASM/twitch_domain_containing"/>
    <property type="match status" value="1"/>
</dbReference>
<dbReference type="InterPro" id="IPR023867">
    <property type="entry name" value="Sulphatase_maturase_rSAM"/>
</dbReference>
<feature type="region of interest" description="Disordered" evidence="8">
    <location>
        <begin position="440"/>
        <end position="462"/>
    </location>
</feature>
<dbReference type="NCBIfam" id="TIGR04085">
    <property type="entry name" value="rSAM_more_4Fe4S"/>
    <property type="match status" value="1"/>
</dbReference>
<evidence type="ECO:0000256" key="5">
    <source>
        <dbReference type="ARBA" id="ARBA00023004"/>
    </source>
</evidence>
<evidence type="ECO:0000256" key="7">
    <source>
        <dbReference type="ARBA" id="ARBA00023601"/>
    </source>
</evidence>
<keyword evidence="3" id="KW-0949">S-adenosyl-L-methionine</keyword>
<dbReference type="SFLD" id="SFLDF00285">
    <property type="entry name" value="anaerobic_Ser-type_sulfatase-m"/>
    <property type="match status" value="1"/>
</dbReference>
<comment type="cofactor">
    <cofactor evidence="1">
        <name>[4Fe-4S] cluster</name>
        <dbReference type="ChEBI" id="CHEBI:49883"/>
    </cofactor>
</comment>
<dbReference type="CDD" id="cd01335">
    <property type="entry name" value="Radical_SAM"/>
    <property type="match status" value="1"/>
</dbReference>
<keyword evidence="5" id="KW-0408">Iron</keyword>
<keyword evidence="4" id="KW-0479">Metal-binding</keyword>
<dbReference type="InterPro" id="IPR058240">
    <property type="entry name" value="rSAM_sf"/>
</dbReference>
<keyword evidence="6" id="KW-0411">Iron-sulfur</keyword>
<feature type="domain" description="Radical SAM core" evidence="9">
    <location>
        <begin position="15"/>
        <end position="249"/>
    </location>
</feature>
<dbReference type="Pfam" id="PF13186">
    <property type="entry name" value="SPASM"/>
    <property type="match status" value="1"/>
</dbReference>
<dbReference type="EMBL" id="JACCBG010000001">
    <property type="protein sequence ID" value="NYD42624.1"/>
    <property type="molecule type" value="Genomic_DNA"/>
</dbReference>
<dbReference type="GO" id="GO:0051539">
    <property type="term" value="F:4 iron, 4 sulfur cluster binding"/>
    <property type="evidence" value="ECO:0007669"/>
    <property type="project" value="UniProtKB-KW"/>
</dbReference>
<reference evidence="10 11" key="1">
    <citation type="submission" date="2020-07" db="EMBL/GenBank/DDBJ databases">
        <title>Sequencing the genomes of 1000 actinobacteria strains.</title>
        <authorList>
            <person name="Klenk H.-P."/>
        </authorList>
    </citation>
    <scope>NUCLEOTIDE SEQUENCE [LARGE SCALE GENOMIC DNA]</scope>
    <source>
        <strain evidence="10 11">DSM 21350</strain>
    </source>
</reference>
<dbReference type="PANTHER" id="PTHR43273:SF3">
    <property type="entry name" value="ANAEROBIC SULFATASE-MATURATING ENZYME HOMOLOG ASLB-RELATED"/>
    <property type="match status" value="1"/>
</dbReference>
<evidence type="ECO:0000313" key="10">
    <source>
        <dbReference type="EMBL" id="NYD42624.1"/>
    </source>
</evidence>
<sequence length="462" mass="51848">MTQRPVTTGPTPTGVGPGRLFHVMVKPTGAVCNLDCQYCFFLSKEMLYPGSRFRMAEDLQEAYIRQLLEAHPSSSEVVMAWQGGEPTMMGLDFFRRAMELQARYKRPDQQVLNTLQTNGTLLDDEWGAFLRENNFLVGISIDGPPAMHDAYRVDKGGKPTSHRVLKGLDVLRRHGVEWNVLTTIHSANAHHGGEVYRYLRDELGASFIQFIPIIERATPETLPIADEGWGSEVRSRPLYVQAGSLVTRRSVAPEQYGRFMIEVFEEWVRHDIGAVYVLAFDTALASWYGEGGGLCVHAETCGSQLALEHNGDLYSCAHFVEPNYLLGNIGDRTMLELIDLPQQRKFGQDKRDTLTQFCRDCDVRFACNGGCPKDRFTTAPNGESGQHYLCPGYLEFFHHVREPMQAMVLLLREGRAPSELMPVYARDDAARGRNEPCTCGSGKKWKKCHGSVRGGSPRPGRR</sequence>
<dbReference type="SUPFAM" id="SSF102114">
    <property type="entry name" value="Radical SAM enzymes"/>
    <property type="match status" value="1"/>
</dbReference>
<dbReference type="Gene3D" id="3.10.450.50">
    <property type="match status" value="1"/>
</dbReference>
<dbReference type="InterPro" id="IPR023885">
    <property type="entry name" value="4Fe4S-binding_SPASM_dom"/>
</dbReference>
<dbReference type="InterPro" id="IPR004027">
    <property type="entry name" value="SEC_C_motif"/>
</dbReference>
<gene>
    <name evidence="10" type="ORF">BJZ21_002707</name>
</gene>
<dbReference type="Gene3D" id="3.20.20.70">
    <property type="entry name" value="Aldolase class I"/>
    <property type="match status" value="1"/>
</dbReference>
<evidence type="ECO:0000256" key="4">
    <source>
        <dbReference type="ARBA" id="ARBA00022723"/>
    </source>
</evidence>
<dbReference type="PROSITE" id="PS51918">
    <property type="entry name" value="RADICAL_SAM"/>
    <property type="match status" value="1"/>
</dbReference>
<dbReference type="SFLD" id="SFLDS00029">
    <property type="entry name" value="Radical_SAM"/>
    <property type="match status" value="1"/>
</dbReference>
<dbReference type="CDD" id="cd21120">
    <property type="entry name" value="SPASM_anSME"/>
    <property type="match status" value="1"/>
</dbReference>
<dbReference type="AlphaFoldDB" id="A0A7Y9JCU7"/>
<dbReference type="InterPro" id="IPR034491">
    <property type="entry name" value="Anaerob_Ser_sulfatase-maturase"/>
</dbReference>
<dbReference type="Pfam" id="PF02810">
    <property type="entry name" value="SEC-C"/>
    <property type="match status" value="1"/>
</dbReference>
<dbReference type="InterPro" id="IPR007197">
    <property type="entry name" value="rSAM"/>
</dbReference>
<dbReference type="NCBIfam" id="TIGR03942">
    <property type="entry name" value="sulfatase_rSAM"/>
    <property type="match status" value="1"/>
</dbReference>
<dbReference type="InterPro" id="IPR047207">
    <property type="entry name" value="SPASM_anSME"/>
</dbReference>
<evidence type="ECO:0000256" key="2">
    <source>
        <dbReference type="ARBA" id="ARBA00022485"/>
    </source>
</evidence>
<organism evidence="10 11">
    <name type="scientific">Nocardioides panaciterrulae</name>
    <dbReference type="NCBI Taxonomy" id="661492"/>
    <lineage>
        <taxon>Bacteria</taxon>
        <taxon>Bacillati</taxon>
        <taxon>Actinomycetota</taxon>
        <taxon>Actinomycetes</taxon>
        <taxon>Propionibacteriales</taxon>
        <taxon>Nocardioidaceae</taxon>
        <taxon>Nocardioides</taxon>
    </lineage>
</organism>
<protein>
    <recommendedName>
        <fullName evidence="9">Radical SAM core domain-containing protein</fullName>
    </recommendedName>
</protein>
<dbReference type="Pfam" id="PF04055">
    <property type="entry name" value="Radical_SAM"/>
    <property type="match status" value="1"/>
</dbReference>
<comment type="caution">
    <text evidence="10">The sequence shown here is derived from an EMBL/GenBank/DDBJ whole genome shotgun (WGS) entry which is preliminary data.</text>
</comment>
<proteinExistence type="inferred from homology"/>
<dbReference type="GO" id="GO:0016491">
    <property type="term" value="F:oxidoreductase activity"/>
    <property type="evidence" value="ECO:0007669"/>
    <property type="project" value="InterPro"/>
</dbReference>
<evidence type="ECO:0000259" key="9">
    <source>
        <dbReference type="PROSITE" id="PS51918"/>
    </source>
</evidence>
<accession>A0A7Y9JCU7</accession>
<dbReference type="GO" id="GO:0046872">
    <property type="term" value="F:metal ion binding"/>
    <property type="evidence" value="ECO:0007669"/>
    <property type="project" value="UniProtKB-KW"/>
</dbReference>
<dbReference type="InterPro" id="IPR013785">
    <property type="entry name" value="Aldolase_TIM"/>
</dbReference>
<evidence type="ECO:0000256" key="1">
    <source>
        <dbReference type="ARBA" id="ARBA00001966"/>
    </source>
</evidence>
<name>A0A7Y9JCU7_9ACTN</name>
<evidence type="ECO:0000256" key="3">
    <source>
        <dbReference type="ARBA" id="ARBA00022691"/>
    </source>
</evidence>